<reference evidence="4 5" key="1">
    <citation type="submission" date="2023-08" db="EMBL/GenBank/DDBJ databases">
        <title>Black Yeasts Isolated from many extreme environments.</title>
        <authorList>
            <person name="Coleine C."/>
            <person name="Stajich J.E."/>
            <person name="Selbmann L."/>
        </authorList>
    </citation>
    <scope>NUCLEOTIDE SEQUENCE [LARGE SCALE GENOMIC DNA]</scope>
    <source>
        <strain evidence="4 5">CCFEE 5792</strain>
    </source>
</reference>
<dbReference type="EMBL" id="JAVRRD010000003">
    <property type="protein sequence ID" value="KAK5061394.1"/>
    <property type="molecule type" value="Genomic_DNA"/>
</dbReference>
<dbReference type="PROSITE" id="PS50405">
    <property type="entry name" value="GST_CTER"/>
    <property type="match status" value="1"/>
</dbReference>
<keyword evidence="5" id="KW-1185">Reference proteome</keyword>
<comment type="similarity">
    <text evidence="1">Belongs to the GST superfamily.</text>
</comment>
<sequence length="226" mass="25786">MARNLKSLLLHAHSQGPNLIKVAIALEFLEVPYDVQLWEGGDDPENGVKGTRFLKINENGRVPALEDPNTGVVSWESGAIMDYIRRVYDNDNMIGPRGGTEQDHVDFDKWMYFLVTTLAPMSGQCNWFRLHHPVKNEDALARYQAQTLRCYDVLEEQLKKTDGASILPGGYCAVDFHFQPWIYLHHFAGLTLDKHPLIAKWFQTLNDVKQVKDAYQRIKDATGQQS</sequence>
<name>A0AAV9NP90_9EURO</name>
<dbReference type="InterPro" id="IPR036249">
    <property type="entry name" value="Thioredoxin-like_sf"/>
</dbReference>
<comment type="caution">
    <text evidence="4">The sequence shown here is derived from an EMBL/GenBank/DDBJ whole genome shotgun (WGS) entry which is preliminary data.</text>
</comment>
<dbReference type="Gene3D" id="1.20.1050.130">
    <property type="match status" value="1"/>
</dbReference>
<evidence type="ECO:0008006" key="6">
    <source>
        <dbReference type="Google" id="ProtNLM"/>
    </source>
</evidence>
<dbReference type="SFLD" id="SFLDG00358">
    <property type="entry name" value="Main_(cytGST)"/>
    <property type="match status" value="1"/>
</dbReference>
<proteinExistence type="inferred from homology"/>
<dbReference type="AlphaFoldDB" id="A0AAV9NP90"/>
<evidence type="ECO:0000259" key="2">
    <source>
        <dbReference type="PROSITE" id="PS50404"/>
    </source>
</evidence>
<evidence type="ECO:0000313" key="4">
    <source>
        <dbReference type="EMBL" id="KAK5061394.1"/>
    </source>
</evidence>
<dbReference type="PROSITE" id="PS50404">
    <property type="entry name" value="GST_NTER"/>
    <property type="match status" value="1"/>
</dbReference>
<dbReference type="SUPFAM" id="SSF47616">
    <property type="entry name" value="GST C-terminal domain-like"/>
    <property type="match status" value="1"/>
</dbReference>
<dbReference type="InterPro" id="IPR010987">
    <property type="entry name" value="Glutathione-S-Trfase_C-like"/>
</dbReference>
<accession>A0AAV9NP90</accession>
<dbReference type="SFLD" id="SFLDS00019">
    <property type="entry name" value="Glutathione_Transferase_(cytos"/>
    <property type="match status" value="1"/>
</dbReference>
<dbReference type="PANTHER" id="PTHR44051">
    <property type="entry name" value="GLUTATHIONE S-TRANSFERASE-RELATED"/>
    <property type="match status" value="1"/>
</dbReference>
<dbReference type="RefSeq" id="XP_064710491.1">
    <property type="nucleotide sequence ID" value="XM_064851488.1"/>
</dbReference>
<gene>
    <name evidence="4" type="ORF">LTR84_007936</name>
</gene>
<dbReference type="Pfam" id="PF13409">
    <property type="entry name" value="GST_N_2"/>
    <property type="match status" value="1"/>
</dbReference>
<dbReference type="Proteomes" id="UP001358417">
    <property type="component" value="Unassembled WGS sequence"/>
</dbReference>
<dbReference type="PANTHER" id="PTHR44051:SF14">
    <property type="entry name" value="GLUTATHIONE S-TRANSFERASE II"/>
    <property type="match status" value="1"/>
</dbReference>
<dbReference type="InterPro" id="IPR036282">
    <property type="entry name" value="Glutathione-S-Trfase_C_sf"/>
</dbReference>
<protein>
    <recommendedName>
        <fullName evidence="6">Glutathione S-transferase</fullName>
    </recommendedName>
</protein>
<dbReference type="GeneID" id="89976101"/>
<dbReference type="InterPro" id="IPR004045">
    <property type="entry name" value="Glutathione_S-Trfase_N"/>
</dbReference>
<feature type="domain" description="GST C-terminal" evidence="3">
    <location>
        <begin position="100"/>
        <end position="226"/>
    </location>
</feature>
<organism evidence="4 5">
    <name type="scientific">Exophiala bonariae</name>
    <dbReference type="NCBI Taxonomy" id="1690606"/>
    <lineage>
        <taxon>Eukaryota</taxon>
        <taxon>Fungi</taxon>
        <taxon>Dikarya</taxon>
        <taxon>Ascomycota</taxon>
        <taxon>Pezizomycotina</taxon>
        <taxon>Eurotiomycetes</taxon>
        <taxon>Chaetothyriomycetidae</taxon>
        <taxon>Chaetothyriales</taxon>
        <taxon>Herpotrichiellaceae</taxon>
        <taxon>Exophiala</taxon>
    </lineage>
</organism>
<evidence type="ECO:0000313" key="5">
    <source>
        <dbReference type="Proteomes" id="UP001358417"/>
    </source>
</evidence>
<evidence type="ECO:0000256" key="1">
    <source>
        <dbReference type="ARBA" id="ARBA00007409"/>
    </source>
</evidence>
<dbReference type="InterPro" id="IPR040079">
    <property type="entry name" value="Glutathione_S-Trfase"/>
</dbReference>
<feature type="domain" description="GST N-terminal" evidence="2">
    <location>
        <begin position="6"/>
        <end position="92"/>
    </location>
</feature>
<dbReference type="SUPFAM" id="SSF52833">
    <property type="entry name" value="Thioredoxin-like"/>
    <property type="match status" value="1"/>
</dbReference>
<evidence type="ECO:0000259" key="3">
    <source>
        <dbReference type="PROSITE" id="PS50405"/>
    </source>
</evidence>